<dbReference type="AlphaFoldDB" id="A0A1Z5HWZ5"/>
<sequence length="53" mass="6295">MGSEVNPITRTAPEFRYLWYLWNTRILKKPPAFGERLLQLPALPANHLRNTFR</sequence>
<accession>A0A1Z5HWZ5</accession>
<evidence type="ECO:0000313" key="1">
    <source>
        <dbReference type="EMBL" id="GAW94053.1"/>
    </source>
</evidence>
<name>A0A1Z5HWZ5_9FIRM</name>
<gene>
    <name evidence="1" type="ORF">KKC1_31710</name>
</gene>
<protein>
    <submittedName>
        <fullName evidence="1">Uncharacterized protein</fullName>
    </submittedName>
</protein>
<dbReference type="Proteomes" id="UP000197032">
    <property type="component" value="Unassembled WGS sequence"/>
</dbReference>
<organism evidence="1 2">
    <name type="scientific">Calderihabitans maritimus</name>
    <dbReference type="NCBI Taxonomy" id="1246530"/>
    <lineage>
        <taxon>Bacteria</taxon>
        <taxon>Bacillati</taxon>
        <taxon>Bacillota</taxon>
        <taxon>Clostridia</taxon>
        <taxon>Neomoorellales</taxon>
        <taxon>Calderihabitantaceae</taxon>
        <taxon>Calderihabitans</taxon>
    </lineage>
</organism>
<comment type="caution">
    <text evidence="1">The sequence shown here is derived from an EMBL/GenBank/DDBJ whole genome shotgun (WGS) entry which is preliminary data.</text>
</comment>
<proteinExistence type="predicted"/>
<keyword evidence="2" id="KW-1185">Reference proteome</keyword>
<evidence type="ECO:0000313" key="2">
    <source>
        <dbReference type="Proteomes" id="UP000197032"/>
    </source>
</evidence>
<reference evidence="2" key="1">
    <citation type="journal article" date="2017" name="Appl. Environ. Microbiol.">
        <title>Genomic Analysis of Calderihabitans maritimus KKC1, a Thermophilic, Hydrogenogenic, Carboxydotrophic Bacterium Isolated from Marine Sediment.</title>
        <authorList>
            <person name="Omae K."/>
            <person name="Yoneda Y."/>
            <person name="Fukuyama Y."/>
            <person name="Yoshida T."/>
            <person name="Sako Y."/>
        </authorList>
    </citation>
    <scope>NUCLEOTIDE SEQUENCE [LARGE SCALE GENOMIC DNA]</scope>
    <source>
        <strain evidence="2">KKC1</strain>
    </source>
</reference>
<dbReference type="EMBL" id="BDGJ01000197">
    <property type="protein sequence ID" value="GAW94053.1"/>
    <property type="molecule type" value="Genomic_DNA"/>
</dbReference>